<protein>
    <submittedName>
        <fullName evidence="3">Uncharacterized protein</fullName>
    </submittedName>
</protein>
<dbReference type="EMBL" id="LRPN01000027">
    <property type="protein sequence ID" value="KWZ84668.1"/>
    <property type="molecule type" value="Genomic_DNA"/>
</dbReference>
<sequence length="43" mass="4961">MYPSEAEKQRDPFSKGFPLFFVIGPFLDCLKAGGNFTLFYFPH</sequence>
<proteinExistence type="predicted"/>
<accession>A0A0C5C200</accession>
<dbReference type="PATRIC" id="fig|1398.18.peg.1525"/>
<keyword evidence="4" id="KW-1185">Reference proteome</keyword>
<dbReference type="AlphaFoldDB" id="A0A0C5C200"/>
<dbReference type="EMBL" id="CP010525">
    <property type="protein sequence ID" value="AJO22303.1"/>
    <property type="molecule type" value="Genomic_DNA"/>
</dbReference>
<dbReference type="Proteomes" id="UP000032024">
    <property type="component" value="Chromosome"/>
</dbReference>
<evidence type="ECO:0000313" key="3">
    <source>
        <dbReference type="EMBL" id="KWZ84668.1"/>
    </source>
</evidence>
<keyword evidence="1" id="KW-0472">Membrane</keyword>
<dbReference type="STRING" id="1398.AB434_3758"/>
<evidence type="ECO:0000256" key="1">
    <source>
        <dbReference type="SAM" id="Phobius"/>
    </source>
</evidence>
<organism evidence="3 5">
    <name type="scientific">Heyndrickxia coagulans</name>
    <name type="common">Weizmannia coagulans</name>
    <dbReference type="NCBI Taxonomy" id="1398"/>
    <lineage>
        <taxon>Bacteria</taxon>
        <taxon>Bacillati</taxon>
        <taxon>Bacillota</taxon>
        <taxon>Bacilli</taxon>
        <taxon>Bacillales</taxon>
        <taxon>Bacillaceae</taxon>
        <taxon>Heyndrickxia</taxon>
    </lineage>
</organism>
<name>A0A0C5C200_HEYCO</name>
<keyword evidence="1" id="KW-0812">Transmembrane</keyword>
<reference evidence="3" key="4">
    <citation type="submission" date="2016-01" db="EMBL/GenBank/DDBJ databases">
        <authorList>
            <person name="Oliw E.H."/>
        </authorList>
    </citation>
    <scope>NUCLEOTIDE SEQUENCE [LARGE SCALE GENOMIC DNA]</scope>
    <source>
        <strain evidence="3">GED7749B</strain>
    </source>
</reference>
<dbReference type="Proteomes" id="UP000070376">
    <property type="component" value="Unassembled WGS sequence"/>
</dbReference>
<evidence type="ECO:0000313" key="4">
    <source>
        <dbReference type="Proteomes" id="UP000032024"/>
    </source>
</evidence>
<evidence type="ECO:0000313" key="5">
    <source>
        <dbReference type="Proteomes" id="UP000070376"/>
    </source>
</evidence>
<keyword evidence="1" id="KW-1133">Transmembrane helix</keyword>
<reference evidence="4" key="2">
    <citation type="submission" date="2015-01" db="EMBL/GenBank/DDBJ databases">
        <title>Comparative genome analysis of Bacillus coagulans HM-08, Clostridium butyricum HM-68, Bacillus subtilis HM-66 and Bacillus paralicheniformis BL-09.</title>
        <authorList>
            <person name="Zhang H."/>
        </authorList>
    </citation>
    <scope>NUCLEOTIDE SEQUENCE [LARGE SCALE GENOMIC DNA]</scope>
    <source>
        <strain evidence="4">HM-08</strain>
    </source>
</reference>
<gene>
    <name evidence="3" type="ORF">HMPREF3213_00758</name>
    <name evidence="2" type="ORF">SB48_HM08orf02382</name>
</gene>
<reference evidence="5" key="3">
    <citation type="submission" date="2016-01" db="EMBL/GenBank/DDBJ databases">
        <authorList>
            <person name="Mitreva M."/>
            <person name="Pepin K.H."/>
            <person name="Mihindukulasuriya K.A."/>
            <person name="Fulton R."/>
            <person name="Fronick C."/>
            <person name="O'Laughlin M."/>
            <person name="Miner T."/>
            <person name="Herter B."/>
            <person name="Rosa B.A."/>
            <person name="Cordes M."/>
            <person name="Tomlinson C."/>
            <person name="Wollam A."/>
            <person name="Palsikar V.B."/>
            <person name="Mardis E.R."/>
            <person name="Wilson R.K."/>
        </authorList>
    </citation>
    <scope>NUCLEOTIDE SEQUENCE [LARGE SCALE GENOMIC DNA]</scope>
    <source>
        <strain evidence="5">GED7749B</strain>
    </source>
</reference>
<evidence type="ECO:0000313" key="2">
    <source>
        <dbReference type="EMBL" id="AJO22303.1"/>
    </source>
</evidence>
<feature type="transmembrane region" description="Helical" evidence="1">
    <location>
        <begin position="20"/>
        <end position="41"/>
    </location>
</feature>
<reference evidence="2" key="1">
    <citation type="submission" date="2015-01" db="EMBL/GenBank/DDBJ databases">
        <title>Comparative genome analysis of Bacillus coagulans HM-08, Clostridium butyricum HM-68, Bacillus subtilis HM-66 and Bacillus licheniformis BL-09.</title>
        <authorList>
            <person name="Zhang H."/>
        </authorList>
    </citation>
    <scope>NUCLEOTIDE SEQUENCE [LARGE SCALE GENOMIC DNA]</scope>
    <source>
        <strain evidence="2">HM-08</strain>
    </source>
</reference>